<comment type="caution">
    <text evidence="1">The sequence shown here is derived from an EMBL/GenBank/DDBJ whole genome shotgun (WGS) entry which is preliminary data.</text>
</comment>
<name>A0A0F9EDQ8_9ZZZZ</name>
<dbReference type="EMBL" id="LAZR01037457">
    <property type="protein sequence ID" value="KKL22158.1"/>
    <property type="molecule type" value="Genomic_DNA"/>
</dbReference>
<proteinExistence type="predicted"/>
<organism evidence="1">
    <name type="scientific">marine sediment metagenome</name>
    <dbReference type="NCBI Taxonomy" id="412755"/>
    <lineage>
        <taxon>unclassified sequences</taxon>
        <taxon>metagenomes</taxon>
        <taxon>ecological metagenomes</taxon>
    </lineage>
</organism>
<protein>
    <submittedName>
        <fullName evidence="1">Uncharacterized protein</fullName>
    </submittedName>
</protein>
<dbReference type="AlphaFoldDB" id="A0A0F9EDQ8"/>
<accession>A0A0F9EDQ8</accession>
<gene>
    <name evidence="1" type="ORF">LCGC14_2438250</name>
</gene>
<evidence type="ECO:0000313" key="1">
    <source>
        <dbReference type="EMBL" id="KKL22158.1"/>
    </source>
</evidence>
<sequence>MENWILRARLWSLRPRGEVVVNTFVIGRSVDGGKTAMDYLSQEEHSWVESGAVAKWFHTAKEAVEYAEEHEHICKNAFIFPYDPVETLVNPSETDRASMLQNALKAFLVGG</sequence>
<reference evidence="1" key="1">
    <citation type="journal article" date="2015" name="Nature">
        <title>Complex archaea that bridge the gap between prokaryotes and eukaryotes.</title>
        <authorList>
            <person name="Spang A."/>
            <person name="Saw J.H."/>
            <person name="Jorgensen S.L."/>
            <person name="Zaremba-Niedzwiedzka K."/>
            <person name="Martijn J."/>
            <person name="Lind A.E."/>
            <person name="van Eijk R."/>
            <person name="Schleper C."/>
            <person name="Guy L."/>
            <person name="Ettema T.J."/>
        </authorList>
    </citation>
    <scope>NUCLEOTIDE SEQUENCE</scope>
</reference>